<dbReference type="Gene3D" id="6.10.110.10">
    <property type="match status" value="1"/>
</dbReference>
<evidence type="ECO:0000256" key="3">
    <source>
        <dbReference type="ARBA" id="ARBA00022692"/>
    </source>
</evidence>
<reference evidence="7" key="4">
    <citation type="submission" date="2025-09" db="UniProtKB">
        <authorList>
            <consortium name="Ensembl"/>
        </authorList>
    </citation>
    <scope>IDENTIFICATION</scope>
</reference>
<accession>A0A3P8NXI8</accession>
<name>A0A3P8NXI8_ASTCA</name>
<dbReference type="Pfam" id="PF06140">
    <property type="entry name" value="Ifi-6-16"/>
    <property type="match status" value="1"/>
</dbReference>
<evidence type="ECO:0000256" key="1">
    <source>
        <dbReference type="ARBA" id="ARBA00004141"/>
    </source>
</evidence>
<organism evidence="7 8">
    <name type="scientific">Astatotilapia calliptera</name>
    <name type="common">Eastern happy</name>
    <name type="synonym">Chromis callipterus</name>
    <dbReference type="NCBI Taxonomy" id="8154"/>
    <lineage>
        <taxon>Eukaryota</taxon>
        <taxon>Metazoa</taxon>
        <taxon>Chordata</taxon>
        <taxon>Craniata</taxon>
        <taxon>Vertebrata</taxon>
        <taxon>Euteleostomi</taxon>
        <taxon>Actinopterygii</taxon>
        <taxon>Neopterygii</taxon>
        <taxon>Teleostei</taxon>
        <taxon>Neoteleostei</taxon>
        <taxon>Acanthomorphata</taxon>
        <taxon>Ovalentaria</taxon>
        <taxon>Cichlomorphae</taxon>
        <taxon>Cichliformes</taxon>
        <taxon>Cichlidae</taxon>
        <taxon>African cichlids</taxon>
        <taxon>Pseudocrenilabrinae</taxon>
        <taxon>Haplochromini</taxon>
        <taxon>Astatotilapia</taxon>
    </lineage>
</organism>
<dbReference type="GO" id="GO:0097193">
    <property type="term" value="P:intrinsic apoptotic signaling pathway"/>
    <property type="evidence" value="ECO:0007669"/>
    <property type="project" value="TreeGrafter"/>
</dbReference>
<dbReference type="AlphaFoldDB" id="A0A3P8NXI8"/>
<feature type="transmembrane region" description="Helical" evidence="6">
    <location>
        <begin position="43"/>
        <end position="63"/>
    </location>
</feature>
<dbReference type="Ensembl" id="ENSACLT00000009670.2">
    <property type="protein sequence ID" value="ENSACLP00000009449.2"/>
    <property type="gene ID" value="ENSACLG00000006422.2"/>
</dbReference>
<keyword evidence="8" id="KW-1185">Reference proteome</keyword>
<dbReference type="GO" id="GO:0001836">
    <property type="term" value="P:release of cytochrome c from mitochondria"/>
    <property type="evidence" value="ECO:0007669"/>
    <property type="project" value="TreeGrafter"/>
</dbReference>
<keyword evidence="4 6" id="KW-1133">Transmembrane helix</keyword>
<dbReference type="GeneTree" id="ENSGT00940000172724"/>
<dbReference type="PANTHER" id="PTHR16932">
    <property type="entry name" value="INTERFERON ALPHA-INDUCIBLE PROTEIN 27"/>
    <property type="match status" value="1"/>
</dbReference>
<proteinExistence type="inferred from homology"/>
<sequence>MFFGFFLGAGGTVILTPAILASLGFTSAGIAAGSIAANLIPHLALANVGGVVAGGLIAILQSWGAAGMSWAATALFGGVGGAAAWIKAYFEN</sequence>
<reference evidence="7 8" key="1">
    <citation type="submission" date="2018-05" db="EMBL/GenBank/DDBJ databases">
        <authorList>
            <person name="Datahose"/>
        </authorList>
    </citation>
    <scope>NUCLEOTIDE SEQUENCE</scope>
</reference>
<dbReference type="InterPro" id="IPR038213">
    <property type="entry name" value="IFI6/IFI27-like_sf"/>
</dbReference>
<reference evidence="8" key="2">
    <citation type="submission" date="2023-03" db="EMBL/GenBank/DDBJ databases">
        <authorList>
            <consortium name="Wellcome Sanger Institute Data Sharing"/>
        </authorList>
    </citation>
    <scope>NUCLEOTIDE SEQUENCE [LARGE SCALE GENOMIC DNA]</scope>
</reference>
<comment type="subcellular location">
    <subcellularLocation>
        <location evidence="1">Membrane</location>
        <topology evidence="1">Multi-pass membrane protein</topology>
    </subcellularLocation>
</comment>
<keyword evidence="3 6" id="KW-0812">Transmembrane</keyword>
<evidence type="ECO:0000256" key="6">
    <source>
        <dbReference type="SAM" id="Phobius"/>
    </source>
</evidence>
<feature type="transmembrane region" description="Helical" evidence="6">
    <location>
        <begin position="70"/>
        <end position="90"/>
    </location>
</feature>
<dbReference type="GO" id="GO:0031966">
    <property type="term" value="C:mitochondrial membrane"/>
    <property type="evidence" value="ECO:0007669"/>
    <property type="project" value="TreeGrafter"/>
</dbReference>
<protein>
    <submittedName>
        <fullName evidence="7">Uncharacterized protein</fullName>
    </submittedName>
</protein>
<keyword evidence="5 6" id="KW-0472">Membrane</keyword>
<dbReference type="STRING" id="8154.ENSACLP00000009449"/>
<evidence type="ECO:0000313" key="7">
    <source>
        <dbReference type="Ensembl" id="ENSACLP00000009449.2"/>
    </source>
</evidence>
<evidence type="ECO:0000256" key="2">
    <source>
        <dbReference type="ARBA" id="ARBA00007262"/>
    </source>
</evidence>
<evidence type="ECO:0000256" key="5">
    <source>
        <dbReference type="ARBA" id="ARBA00023136"/>
    </source>
</evidence>
<reference evidence="7" key="3">
    <citation type="submission" date="2025-08" db="UniProtKB">
        <authorList>
            <consortium name="Ensembl"/>
        </authorList>
    </citation>
    <scope>IDENTIFICATION</scope>
</reference>
<evidence type="ECO:0000313" key="8">
    <source>
        <dbReference type="Proteomes" id="UP000265100"/>
    </source>
</evidence>
<dbReference type="InterPro" id="IPR009311">
    <property type="entry name" value="IFI6/IFI27-like"/>
</dbReference>
<comment type="similarity">
    <text evidence="2">Belongs to the IFI6/IFI27 family.</text>
</comment>
<dbReference type="Bgee" id="ENSACLG00000006422">
    <property type="expression patterns" value="Expressed in anal fin and 3 other cell types or tissues"/>
</dbReference>
<dbReference type="Proteomes" id="UP000265100">
    <property type="component" value="Chromosome 6"/>
</dbReference>
<dbReference type="OMA" id="IAILQSW"/>
<evidence type="ECO:0000256" key="4">
    <source>
        <dbReference type="ARBA" id="ARBA00022989"/>
    </source>
</evidence>
<dbReference type="PANTHER" id="PTHR16932:SF37">
    <property type="entry name" value="ISG12-1 PROTEIN-RELATED"/>
    <property type="match status" value="1"/>
</dbReference>